<evidence type="ECO:0000313" key="4">
    <source>
        <dbReference type="Proteomes" id="UP000235916"/>
    </source>
</evidence>
<dbReference type="Proteomes" id="UP000235916">
    <property type="component" value="Unassembled WGS sequence"/>
</dbReference>
<gene>
    <name evidence="3" type="ORF">C1O66_01420</name>
</gene>
<evidence type="ECO:0000256" key="1">
    <source>
        <dbReference type="SAM" id="SignalP"/>
    </source>
</evidence>
<keyword evidence="4" id="KW-1185">Reference proteome</keyword>
<dbReference type="RefSeq" id="WP_102766215.1">
    <property type="nucleotide sequence ID" value="NZ_POSP01000001.1"/>
</dbReference>
<accession>A0A2N8L308</accession>
<dbReference type="NCBIfam" id="TIGR02595">
    <property type="entry name" value="PEP_CTERM"/>
    <property type="match status" value="1"/>
</dbReference>
<evidence type="ECO:0000259" key="2">
    <source>
        <dbReference type="Pfam" id="PF07589"/>
    </source>
</evidence>
<proteinExistence type="predicted"/>
<dbReference type="AlphaFoldDB" id="A0A2N8L308"/>
<name>A0A2N8L308_9BURK</name>
<organism evidence="3 4">
    <name type="scientific">Kinneretia aquatilis</name>
    <dbReference type="NCBI Taxonomy" id="2070761"/>
    <lineage>
        <taxon>Bacteria</taxon>
        <taxon>Pseudomonadati</taxon>
        <taxon>Pseudomonadota</taxon>
        <taxon>Betaproteobacteria</taxon>
        <taxon>Burkholderiales</taxon>
        <taxon>Sphaerotilaceae</taxon>
        <taxon>Roseateles</taxon>
    </lineage>
</organism>
<reference evidence="3 4" key="1">
    <citation type="submission" date="2018-01" db="EMBL/GenBank/DDBJ databases">
        <title>Draft genome sequence of Paucibacter aquatile CR182 isolated from freshwater of the Nakdong River.</title>
        <authorList>
            <person name="Choi A."/>
            <person name="Chung E.J."/>
        </authorList>
    </citation>
    <scope>NUCLEOTIDE SEQUENCE [LARGE SCALE GENOMIC DNA]</scope>
    <source>
        <strain evidence="3 4">CR182</strain>
    </source>
</reference>
<feature type="signal peptide" evidence="1">
    <location>
        <begin position="1"/>
        <end position="21"/>
    </location>
</feature>
<feature type="chain" id="PRO_5014945039" description="Ice-binding protein C-terminal domain-containing protein" evidence="1">
    <location>
        <begin position="22"/>
        <end position="222"/>
    </location>
</feature>
<dbReference type="EMBL" id="POSP01000001">
    <property type="protein sequence ID" value="PND40080.1"/>
    <property type="molecule type" value="Genomic_DNA"/>
</dbReference>
<keyword evidence="1" id="KW-0732">Signal</keyword>
<comment type="caution">
    <text evidence="3">The sequence shown here is derived from an EMBL/GenBank/DDBJ whole genome shotgun (WGS) entry which is preliminary data.</text>
</comment>
<evidence type="ECO:0000313" key="3">
    <source>
        <dbReference type="EMBL" id="PND40080.1"/>
    </source>
</evidence>
<dbReference type="Pfam" id="PF07589">
    <property type="entry name" value="PEP-CTERM"/>
    <property type="match status" value="1"/>
</dbReference>
<dbReference type="InterPro" id="IPR013424">
    <property type="entry name" value="Ice-binding_C"/>
</dbReference>
<feature type="domain" description="Ice-binding protein C-terminal" evidence="2">
    <location>
        <begin position="196"/>
        <end position="219"/>
    </location>
</feature>
<protein>
    <recommendedName>
        <fullName evidence="2">Ice-binding protein C-terminal domain-containing protein</fullName>
    </recommendedName>
</protein>
<sequence>MKALKTLVASTLIAVTAPLMANPVLDFQVGGFATQSLFTNNPYASSNISFSQNALNVASSYRAGGEGNFFQSPVTAGESVRALFVGNANSVDIFVNDHFDDELKFSFTTNPTGEGKAVIYGDVDANGNRAELGSVVLGSSGADCKDENGDIVLGYVCVWKSESLRGFTGASLIRLTASSGDFYFDNIELGRGSSNVPEPTSIALSLAALGALALSRKRKPQA</sequence>